<dbReference type="InterPro" id="IPR036876">
    <property type="entry name" value="UVR_dom_sf"/>
</dbReference>
<dbReference type="SMART" id="SM00465">
    <property type="entry name" value="GIYc"/>
    <property type="match status" value="1"/>
</dbReference>
<sequence>MTITARELDHLPVLPGVYLLKGPDGEVLYIGKANSLRARVRSYFRPDRSQSLRTLELARRTAEVETIVAGSGAEALILEANLIKEYRPRFNIQLRDDKSYPHIKVTVAEPFPRVFVTRRLRQDGSRYFGPYTSVGLMRQSLEVVKRLYTVRSCRYQLPREAPARPCLDHHIGRCQAPCVGRQSQESYREMIEEILRVLGGETRAVRGRVEARMEAAADALDFEAAARHRNVLKGLDALSRRQRAYRLGGGDQDVIGLARDGELGTAVVLRIREGILLGRETRRLSSLSDEDDGTLLGAVASRFYLGSGREVLVPAEFEDRTVLESILILSRAAGRKVVFHRPQRGDKVRLIELANANARHTMEDRVTALEYAADRADEVLYDLQNRLGLKVVPRLMACLDVSHTQGTDVVASVVVFENGEPRKAGYRRRRIRGDWGNDDFRSMEEAVSRYAKRLVREEAPVPDLVLVDAASQALRLGVLHTDSVRVRLALCANARGCAVFLLGRAGPVRMGRADRSLHLLQRMRDEAHRFAISYNRQLRRRRTIQSELEQIPGIGKSRRQTLLARFGSVRGVRSTSQAEIARLPGFSDVLATRVLTYLGK</sequence>
<comment type="caution">
    <text evidence="8">The sequence shown here is derived from an EMBL/GenBank/DDBJ whole genome shotgun (WGS) entry which is preliminary data.</text>
</comment>
<organism evidence="8 9">
    <name type="scientific">Geodia barretti</name>
    <name type="common">Barrett's horny sponge</name>
    <dbReference type="NCBI Taxonomy" id="519541"/>
    <lineage>
        <taxon>Eukaryota</taxon>
        <taxon>Metazoa</taxon>
        <taxon>Porifera</taxon>
        <taxon>Demospongiae</taxon>
        <taxon>Heteroscleromorpha</taxon>
        <taxon>Tetractinellida</taxon>
        <taxon>Astrophorina</taxon>
        <taxon>Geodiidae</taxon>
        <taxon>Geodia</taxon>
    </lineage>
</organism>
<dbReference type="Pfam" id="PF14520">
    <property type="entry name" value="HHH_5"/>
    <property type="match status" value="1"/>
</dbReference>
<keyword evidence="4" id="KW-0267">Excision nuclease</keyword>
<dbReference type="InterPro" id="IPR038476">
    <property type="entry name" value="UvrC_RNase_H_dom_sf"/>
</dbReference>
<dbReference type="Gene3D" id="3.30.420.340">
    <property type="entry name" value="UvrC, RNAse H endonuclease domain"/>
    <property type="match status" value="1"/>
</dbReference>
<dbReference type="PROSITE" id="PS50165">
    <property type="entry name" value="UVRC"/>
    <property type="match status" value="1"/>
</dbReference>
<evidence type="ECO:0000256" key="3">
    <source>
        <dbReference type="ARBA" id="ARBA00022769"/>
    </source>
</evidence>
<gene>
    <name evidence="8" type="ORF">GBAR_LOCUS11438</name>
</gene>
<dbReference type="Pfam" id="PF08459">
    <property type="entry name" value="UvrC_RNaseH_dom"/>
    <property type="match status" value="1"/>
</dbReference>
<proteinExistence type="inferred from homology"/>
<dbReference type="InterPro" id="IPR010994">
    <property type="entry name" value="RuvA_2-like"/>
</dbReference>
<keyword evidence="2" id="KW-0227">DNA damage</keyword>
<keyword evidence="9" id="KW-1185">Reference proteome</keyword>
<dbReference type="InterPro" id="IPR001943">
    <property type="entry name" value="UVR_dom"/>
</dbReference>
<dbReference type="GO" id="GO:0006289">
    <property type="term" value="P:nucleotide-excision repair"/>
    <property type="evidence" value="ECO:0007669"/>
    <property type="project" value="InterPro"/>
</dbReference>
<dbReference type="AlphaFoldDB" id="A0AA35RXE5"/>
<dbReference type="EMBL" id="CASHTH010001714">
    <property type="protein sequence ID" value="CAI8018952.1"/>
    <property type="molecule type" value="Genomic_DNA"/>
</dbReference>
<dbReference type="Pfam" id="PF22920">
    <property type="entry name" value="UvrC_RNaseH"/>
    <property type="match status" value="1"/>
</dbReference>
<keyword evidence="3" id="KW-0228">DNA excision</keyword>
<dbReference type="FunFam" id="3.40.1440.10:FF:000001">
    <property type="entry name" value="UvrABC system protein C"/>
    <property type="match status" value="1"/>
</dbReference>
<dbReference type="SUPFAM" id="SSF47781">
    <property type="entry name" value="RuvA domain 2-like"/>
    <property type="match status" value="1"/>
</dbReference>
<evidence type="ECO:0000256" key="4">
    <source>
        <dbReference type="ARBA" id="ARBA00022881"/>
    </source>
</evidence>
<dbReference type="InterPro" id="IPR035901">
    <property type="entry name" value="GIY-YIG_endonuc_sf"/>
</dbReference>
<dbReference type="CDD" id="cd10434">
    <property type="entry name" value="GIY-YIG_UvrC_Cho"/>
    <property type="match status" value="1"/>
</dbReference>
<evidence type="ECO:0000259" key="7">
    <source>
        <dbReference type="PROSITE" id="PS50165"/>
    </source>
</evidence>
<dbReference type="Proteomes" id="UP001174909">
    <property type="component" value="Unassembled WGS sequence"/>
</dbReference>
<dbReference type="PROSITE" id="PS50164">
    <property type="entry name" value="GIY_YIG"/>
    <property type="match status" value="1"/>
</dbReference>
<dbReference type="PANTHER" id="PTHR30562:SF1">
    <property type="entry name" value="UVRABC SYSTEM PROTEIN C"/>
    <property type="match status" value="1"/>
</dbReference>
<dbReference type="SUPFAM" id="SSF82771">
    <property type="entry name" value="GIY-YIG endonuclease"/>
    <property type="match status" value="1"/>
</dbReference>
<dbReference type="InterPro" id="IPR004791">
    <property type="entry name" value="UvrC"/>
</dbReference>
<dbReference type="InterPro" id="IPR000305">
    <property type="entry name" value="GIY-YIG_endonuc"/>
</dbReference>
<evidence type="ECO:0000256" key="2">
    <source>
        <dbReference type="ARBA" id="ARBA00022763"/>
    </source>
</evidence>
<feature type="domain" description="UvrC family homology region profile" evidence="7">
    <location>
        <begin position="254"/>
        <end position="475"/>
    </location>
</feature>
<dbReference type="GO" id="GO:0009381">
    <property type="term" value="F:excinuclease ABC activity"/>
    <property type="evidence" value="ECO:0007669"/>
    <property type="project" value="InterPro"/>
</dbReference>
<accession>A0AA35RXE5</accession>
<dbReference type="InterPro" id="IPR050066">
    <property type="entry name" value="UvrABC_protein_C"/>
</dbReference>
<dbReference type="GO" id="GO:0009380">
    <property type="term" value="C:excinuclease repair complex"/>
    <property type="evidence" value="ECO:0007669"/>
    <property type="project" value="InterPro"/>
</dbReference>
<dbReference type="HAMAP" id="MF_00203">
    <property type="entry name" value="UvrC"/>
    <property type="match status" value="1"/>
</dbReference>
<dbReference type="Gene3D" id="3.40.1440.10">
    <property type="entry name" value="GIY-YIG endonuclease"/>
    <property type="match status" value="1"/>
</dbReference>
<dbReference type="PANTHER" id="PTHR30562">
    <property type="entry name" value="UVRC/OXIDOREDUCTASE"/>
    <property type="match status" value="1"/>
</dbReference>
<evidence type="ECO:0000313" key="8">
    <source>
        <dbReference type="EMBL" id="CAI8018952.1"/>
    </source>
</evidence>
<evidence type="ECO:0000313" key="9">
    <source>
        <dbReference type="Proteomes" id="UP001174909"/>
    </source>
</evidence>
<name>A0AA35RXE5_GEOBA</name>
<dbReference type="Pfam" id="PF01541">
    <property type="entry name" value="GIY-YIG"/>
    <property type="match status" value="1"/>
</dbReference>
<keyword evidence="5" id="KW-0234">DNA repair</keyword>
<dbReference type="Gene3D" id="1.10.150.20">
    <property type="entry name" value="5' to 3' exonuclease, C-terminal subdomain"/>
    <property type="match status" value="1"/>
</dbReference>
<evidence type="ECO:0000259" key="6">
    <source>
        <dbReference type="PROSITE" id="PS50164"/>
    </source>
</evidence>
<evidence type="ECO:0000256" key="1">
    <source>
        <dbReference type="ARBA" id="ARBA00022490"/>
    </source>
</evidence>
<dbReference type="InterPro" id="IPR001162">
    <property type="entry name" value="UvrC_RNase_H_dom"/>
</dbReference>
<dbReference type="InterPro" id="IPR047296">
    <property type="entry name" value="GIY-YIG_UvrC_Cho"/>
</dbReference>
<keyword evidence="1" id="KW-0963">Cytoplasm</keyword>
<dbReference type="NCBIfam" id="TIGR00194">
    <property type="entry name" value="uvrC"/>
    <property type="match status" value="1"/>
</dbReference>
<evidence type="ECO:0000256" key="5">
    <source>
        <dbReference type="ARBA" id="ARBA00023204"/>
    </source>
</evidence>
<reference evidence="8" key="1">
    <citation type="submission" date="2023-03" db="EMBL/GenBank/DDBJ databases">
        <authorList>
            <person name="Steffen K."/>
            <person name="Cardenas P."/>
        </authorList>
    </citation>
    <scope>NUCLEOTIDE SEQUENCE</scope>
</reference>
<dbReference type="SUPFAM" id="SSF46600">
    <property type="entry name" value="C-terminal UvrC-binding domain of UvrB"/>
    <property type="match status" value="1"/>
</dbReference>
<feature type="domain" description="GIY-YIG" evidence="6">
    <location>
        <begin position="13"/>
        <end position="92"/>
    </location>
</feature>
<dbReference type="Pfam" id="PF02151">
    <property type="entry name" value="UVR"/>
    <property type="match status" value="1"/>
</dbReference>
<protein>
    <submittedName>
        <fullName evidence="8">UvrABC system protein C</fullName>
    </submittedName>
</protein>